<evidence type="ECO:0000256" key="7">
    <source>
        <dbReference type="PIRSR" id="PIRSR602401-1"/>
    </source>
</evidence>
<dbReference type="InterPro" id="IPR001128">
    <property type="entry name" value="Cyt_P450"/>
</dbReference>
<keyword evidence="3 7" id="KW-0479">Metal-binding</keyword>
<dbReference type="PRINTS" id="PR00385">
    <property type="entry name" value="P450"/>
</dbReference>
<evidence type="ECO:0000256" key="8">
    <source>
        <dbReference type="RuleBase" id="RU000461"/>
    </source>
</evidence>
<dbReference type="InterPro" id="IPR017972">
    <property type="entry name" value="Cyt_P450_CS"/>
</dbReference>
<evidence type="ECO:0000256" key="5">
    <source>
        <dbReference type="ARBA" id="ARBA00023004"/>
    </source>
</evidence>
<dbReference type="AlphaFoldDB" id="A0A8J4H9S4"/>
<proteinExistence type="inferred from homology"/>
<comment type="cofactor">
    <cofactor evidence="7">
        <name>heme</name>
        <dbReference type="ChEBI" id="CHEBI:30413"/>
    </cofactor>
</comment>
<reference evidence="9" key="1">
    <citation type="journal article" date="2020" name="mSystems">
        <title>Genome- and Community-Level Interaction Insights into Carbon Utilization and Element Cycling Functions of Hydrothermarchaeota in Hydrothermal Sediment.</title>
        <authorList>
            <person name="Zhou Z."/>
            <person name="Liu Y."/>
            <person name="Xu W."/>
            <person name="Pan J."/>
            <person name="Luo Z.H."/>
            <person name="Li M."/>
        </authorList>
    </citation>
    <scope>NUCLEOTIDE SEQUENCE</scope>
    <source>
        <strain evidence="9">SpSt-997</strain>
    </source>
</reference>
<protein>
    <submittedName>
        <fullName evidence="9">Cytochrome P450</fullName>
    </submittedName>
</protein>
<feature type="binding site" description="axial binding residue" evidence="7">
    <location>
        <position position="400"/>
    </location>
    <ligand>
        <name>heme</name>
        <dbReference type="ChEBI" id="CHEBI:30413"/>
    </ligand>
    <ligandPart>
        <name>Fe</name>
        <dbReference type="ChEBI" id="CHEBI:18248"/>
    </ligandPart>
</feature>
<dbReference type="InterPro" id="IPR002401">
    <property type="entry name" value="Cyt_P450_E_grp-I"/>
</dbReference>
<dbReference type="PANTHER" id="PTHR24291">
    <property type="entry name" value="CYTOCHROME P450 FAMILY 4"/>
    <property type="match status" value="1"/>
</dbReference>
<sequence length="455" mass="50275">MDAEDRMAEPLSLAVPAPPKAALSWRAVLRVVRDNPLQLWTEEAYDSAIERQSFLGRPRLLLNAPEAIQHVLIGNAENYRRTAPSIRLLRPFVGRGLLLSEGELWRRQRRLIAPTLAPRALPPLMRHAATAVATWRDRLAPEIDLCAEMQALALEIAGRAMFSVGMAPFAAEMRGLLTQAGIALSRPDFLDLVLPIWLPSPRDFARWRFQRRWMGLMTRVIAAREHAPAARETPDLFDLLRAASAPDGKAGMRQLRDEVATMIIAGHETTALTLFWAGLLLATAPAVQARIAEEARGLDLGPDGIAEALGRLEYTRAVVSEALRLYPPAATIVREAIAEDRCGDLVIPRGALVMIAPWVLHRHRQLWDAPERFDPDRFLPGAPLIPRFAYLPFGAGPRVCVGAQFALAEATLVLATLVRDFVLERADAAPVFPVSVVTTQPNRPVSFLLSPRRGK</sequence>
<dbReference type="PANTHER" id="PTHR24291:SF50">
    <property type="entry name" value="BIFUNCTIONAL ALBAFLAVENONE MONOOXYGENASE_TERPENE SYNTHASE"/>
    <property type="match status" value="1"/>
</dbReference>
<dbReference type="PROSITE" id="PS00086">
    <property type="entry name" value="CYTOCHROME_P450"/>
    <property type="match status" value="1"/>
</dbReference>
<evidence type="ECO:0000256" key="2">
    <source>
        <dbReference type="ARBA" id="ARBA00022617"/>
    </source>
</evidence>
<gene>
    <name evidence="9" type="ORF">ENY07_06705</name>
</gene>
<keyword evidence="5 7" id="KW-0408">Iron</keyword>
<evidence type="ECO:0000256" key="6">
    <source>
        <dbReference type="ARBA" id="ARBA00023033"/>
    </source>
</evidence>
<dbReference type="GO" id="GO:0005506">
    <property type="term" value="F:iron ion binding"/>
    <property type="evidence" value="ECO:0007669"/>
    <property type="project" value="InterPro"/>
</dbReference>
<comment type="caution">
    <text evidence="9">The sequence shown here is derived from an EMBL/GenBank/DDBJ whole genome shotgun (WGS) entry which is preliminary data.</text>
</comment>
<dbReference type="GO" id="GO:0020037">
    <property type="term" value="F:heme binding"/>
    <property type="evidence" value="ECO:0007669"/>
    <property type="project" value="InterPro"/>
</dbReference>
<dbReference type="SUPFAM" id="SSF48264">
    <property type="entry name" value="Cytochrome P450"/>
    <property type="match status" value="1"/>
</dbReference>
<keyword evidence="6 8" id="KW-0503">Monooxygenase</keyword>
<evidence type="ECO:0000256" key="1">
    <source>
        <dbReference type="ARBA" id="ARBA00010617"/>
    </source>
</evidence>
<dbReference type="InterPro" id="IPR036396">
    <property type="entry name" value="Cyt_P450_sf"/>
</dbReference>
<dbReference type="GO" id="GO:0004497">
    <property type="term" value="F:monooxygenase activity"/>
    <property type="evidence" value="ECO:0007669"/>
    <property type="project" value="UniProtKB-KW"/>
</dbReference>
<organism evidence="9">
    <name type="scientific">Acidicaldus sp</name>
    <dbReference type="NCBI Taxonomy" id="1872105"/>
    <lineage>
        <taxon>Bacteria</taxon>
        <taxon>Pseudomonadati</taxon>
        <taxon>Pseudomonadota</taxon>
        <taxon>Alphaproteobacteria</taxon>
        <taxon>Acetobacterales</taxon>
        <taxon>Acetobacteraceae</taxon>
        <taxon>Acidicaldus</taxon>
    </lineage>
</organism>
<dbReference type="Gene3D" id="1.10.630.10">
    <property type="entry name" value="Cytochrome P450"/>
    <property type="match status" value="1"/>
</dbReference>
<name>A0A8J4H9S4_9PROT</name>
<keyword evidence="2 7" id="KW-0349">Heme</keyword>
<comment type="similarity">
    <text evidence="1 8">Belongs to the cytochrome P450 family.</text>
</comment>
<dbReference type="InterPro" id="IPR050196">
    <property type="entry name" value="Cytochrome_P450_Monoox"/>
</dbReference>
<keyword evidence="4 8" id="KW-0560">Oxidoreductase</keyword>
<dbReference type="GO" id="GO:0016705">
    <property type="term" value="F:oxidoreductase activity, acting on paired donors, with incorporation or reduction of molecular oxygen"/>
    <property type="evidence" value="ECO:0007669"/>
    <property type="project" value="InterPro"/>
</dbReference>
<evidence type="ECO:0000313" key="9">
    <source>
        <dbReference type="EMBL" id="HGC42894.1"/>
    </source>
</evidence>
<dbReference type="PRINTS" id="PR00463">
    <property type="entry name" value="EP450I"/>
</dbReference>
<dbReference type="EMBL" id="DTQM01000124">
    <property type="protein sequence ID" value="HGC42894.1"/>
    <property type="molecule type" value="Genomic_DNA"/>
</dbReference>
<evidence type="ECO:0000256" key="4">
    <source>
        <dbReference type="ARBA" id="ARBA00023002"/>
    </source>
</evidence>
<accession>A0A8J4H9S4</accession>
<dbReference type="Pfam" id="PF00067">
    <property type="entry name" value="p450"/>
    <property type="match status" value="1"/>
</dbReference>
<evidence type="ECO:0000256" key="3">
    <source>
        <dbReference type="ARBA" id="ARBA00022723"/>
    </source>
</evidence>